<evidence type="ECO:0000259" key="1">
    <source>
        <dbReference type="Pfam" id="PF07510"/>
    </source>
</evidence>
<proteinExistence type="predicted"/>
<dbReference type="InterPro" id="IPR011089">
    <property type="entry name" value="GmrSD_C"/>
</dbReference>
<dbReference type="EMBL" id="FXEG02000002">
    <property type="protein sequence ID" value="SOX53003.1"/>
    <property type="molecule type" value="Genomic_DNA"/>
</dbReference>
<evidence type="ECO:0000313" key="2">
    <source>
        <dbReference type="EMBL" id="SOX53003.1"/>
    </source>
</evidence>
<name>A0A2K4Y8B5_9MYCO</name>
<comment type="caution">
    <text evidence="2">The sequence shown here is derived from an EMBL/GenBank/DDBJ whole genome shotgun (WGS) entry which is preliminary data.</text>
</comment>
<feature type="domain" description="GmrSD restriction endonucleases C-terminal" evidence="1">
    <location>
        <begin position="91"/>
        <end position="225"/>
    </location>
</feature>
<dbReference type="PANTHER" id="PTHR24094:SF15">
    <property type="entry name" value="AMP-DEPENDENT SYNTHETASE_LIGASE DOMAIN-CONTAINING PROTEIN-RELATED"/>
    <property type="match status" value="1"/>
</dbReference>
<dbReference type="Pfam" id="PF07510">
    <property type="entry name" value="GmrSD_C"/>
    <property type="match status" value="1"/>
</dbReference>
<dbReference type="PANTHER" id="PTHR24094">
    <property type="entry name" value="SECRETED PROTEIN"/>
    <property type="match status" value="1"/>
</dbReference>
<gene>
    <name evidence="2" type="ORF">MAAFP003_1673</name>
</gene>
<keyword evidence="2" id="KW-0540">Nuclease</keyword>
<reference evidence="2" key="1">
    <citation type="submission" date="2018-01" db="EMBL/GenBank/DDBJ databases">
        <authorList>
            <consortium name="Urmite Genomes"/>
        </authorList>
    </citation>
    <scope>NUCLEOTIDE SEQUENCE [LARGE SCALE GENOMIC DNA]</scope>
    <source>
        <strain evidence="2">AFP003</strain>
    </source>
</reference>
<feature type="non-terminal residue" evidence="2">
    <location>
        <position position="1"/>
    </location>
</feature>
<protein>
    <submittedName>
        <fullName evidence="2">HNH endonuclease</fullName>
    </submittedName>
</protein>
<dbReference type="GO" id="GO:0004519">
    <property type="term" value="F:endonuclease activity"/>
    <property type="evidence" value="ECO:0007669"/>
    <property type="project" value="UniProtKB-KW"/>
</dbReference>
<dbReference type="Proteomes" id="UP000236318">
    <property type="component" value="Unassembled WGS sequence"/>
</dbReference>
<evidence type="ECO:0000313" key="3">
    <source>
        <dbReference type="Proteomes" id="UP000236318"/>
    </source>
</evidence>
<organism evidence="2 3">
    <name type="scientific">Mycobacterium ahvazicum</name>
    <dbReference type="NCBI Taxonomy" id="1964395"/>
    <lineage>
        <taxon>Bacteria</taxon>
        <taxon>Bacillati</taxon>
        <taxon>Actinomycetota</taxon>
        <taxon>Actinomycetes</taxon>
        <taxon>Mycobacteriales</taxon>
        <taxon>Mycobacteriaceae</taxon>
        <taxon>Mycobacterium</taxon>
        <taxon>Mycobacterium simiae complex</taxon>
    </lineage>
</organism>
<keyword evidence="2" id="KW-0378">Hydrolase</keyword>
<dbReference type="AlphaFoldDB" id="A0A2K4Y8B5"/>
<accession>A0A2K4Y8B5</accession>
<sequence>VVQINRKVLLWLSAVAVLAVLVAYQTLGSTSARHAEIVARADVPTVAPGVDVLAGIAVAPLRVHHYDYRRSAFGDAWDDDNDAPGGHNGCDTRDDILDRDLVDKTYVAIKRCPTAVATGTLHDPYTNTTIAFQRGAKVGEAVQIDHIVPLAYAWDMGAFGWPDAERLRFANDPANLLAVQGQANQDKGDQAPALWMPPNKAFACQYSMQFIAVLRGYQLPVDQASASVLRQAATTCPAGP</sequence>
<keyword evidence="2" id="KW-0255">Endonuclease</keyword>
<keyword evidence="3" id="KW-1185">Reference proteome</keyword>